<dbReference type="OMA" id="CITSEVF"/>
<evidence type="ECO:0000256" key="7">
    <source>
        <dbReference type="ARBA" id="ARBA00022892"/>
    </source>
</evidence>
<reference evidence="12 13" key="1">
    <citation type="journal article" date="2008" name="Nature">
        <title>The Trichoplax genome and the nature of placozoans.</title>
        <authorList>
            <person name="Srivastava M."/>
            <person name="Begovic E."/>
            <person name="Chapman J."/>
            <person name="Putnam N.H."/>
            <person name="Hellsten U."/>
            <person name="Kawashima T."/>
            <person name="Kuo A."/>
            <person name="Mitros T."/>
            <person name="Salamov A."/>
            <person name="Carpenter M.L."/>
            <person name="Signorovitch A.Y."/>
            <person name="Moreno M.A."/>
            <person name="Kamm K."/>
            <person name="Grimwood J."/>
            <person name="Schmutz J."/>
            <person name="Shapiro H."/>
            <person name="Grigoriev I.V."/>
            <person name="Buss L.W."/>
            <person name="Schierwater B."/>
            <person name="Dellaporta S.L."/>
            <person name="Rokhsar D.S."/>
        </authorList>
    </citation>
    <scope>NUCLEOTIDE SEQUENCE [LARGE SCALE GENOMIC DNA]</scope>
    <source>
        <strain evidence="12 13">Grell-BS-1999</strain>
    </source>
</reference>
<gene>
    <name evidence="12" type="ORF">TRIADDRAFT_64202</name>
</gene>
<dbReference type="eggNOG" id="KOG0307">
    <property type="taxonomic scope" value="Eukaryota"/>
</dbReference>
<dbReference type="GO" id="GO:0090110">
    <property type="term" value="P:COPII-coated vesicle cargo loading"/>
    <property type="evidence" value="ECO:0000318"/>
    <property type="project" value="GO_Central"/>
</dbReference>
<evidence type="ECO:0000256" key="8">
    <source>
        <dbReference type="ARBA" id="ARBA00022927"/>
    </source>
</evidence>
<comment type="similarity">
    <text evidence="2">Belongs to the WD repeat SEC31 family.</text>
</comment>
<keyword evidence="8" id="KW-0653">Protein transport</keyword>
<evidence type="ECO:0000313" key="13">
    <source>
        <dbReference type="Proteomes" id="UP000009022"/>
    </source>
</evidence>
<dbReference type="STRING" id="10228.B3S631"/>
<dbReference type="EMBL" id="DS985252">
    <property type="protein sequence ID" value="EDV21689.1"/>
    <property type="molecule type" value="Genomic_DNA"/>
</dbReference>
<dbReference type="PANTHER" id="PTHR13923:SF11">
    <property type="entry name" value="SECRETORY 31, ISOFORM D"/>
    <property type="match status" value="1"/>
</dbReference>
<dbReference type="GeneID" id="6756910"/>
<dbReference type="AlphaFoldDB" id="B3S631"/>
<name>B3S631_TRIAD</name>
<dbReference type="GO" id="GO:0015031">
    <property type="term" value="P:protein transport"/>
    <property type="evidence" value="ECO:0007669"/>
    <property type="project" value="UniProtKB-KW"/>
</dbReference>
<evidence type="ECO:0000256" key="6">
    <source>
        <dbReference type="ARBA" id="ARBA00022824"/>
    </source>
</evidence>
<proteinExistence type="inferred from homology"/>
<dbReference type="CTD" id="6756910"/>
<evidence type="ECO:0000256" key="3">
    <source>
        <dbReference type="ARBA" id="ARBA00022448"/>
    </source>
</evidence>
<dbReference type="Proteomes" id="UP000009022">
    <property type="component" value="Unassembled WGS sequence"/>
</dbReference>
<keyword evidence="3" id="KW-0813">Transport</keyword>
<feature type="domain" description="Sec16 Sec23-binding" evidence="11">
    <location>
        <begin position="446"/>
        <end position="646"/>
    </location>
</feature>
<evidence type="ECO:0000256" key="1">
    <source>
        <dbReference type="ARBA" id="ARBA00004240"/>
    </source>
</evidence>
<evidence type="ECO:0000256" key="10">
    <source>
        <dbReference type="SAM" id="MobiDB-lite"/>
    </source>
</evidence>
<sequence length="978" mass="108860">MTEKFITKGFVSFKKLAWNSAQQRNDFGLLAGSATDAKIYLYSVKNIMKIRLLRKYVYDFGRHEEEHAVLSTLEKHSEAASDLDFNPFQKNLLASSAKAGELYIWDLNQVDRDPLVIGSKFQITNNLADMSCVTWNLQVPHIIASSSSVGHTVVWDMRKTEKPVITLNTGNALMWDVRYMQYPIKIFSEHKRGIHAVAWCNQDADMLASCGKDSKVLIWNPNGSVSNSESNIPSGEISEAFGSDFANIADVPNSPKPEYTAMPLCPKYPPKCLKVSAGASFAVAISQVVTNEVFIERAKKLDNAIADNGNLITFCDERLKSSGDDYESLQWGFLKANFLKEPRKKIIELLGCHHFDTDKELPQLSSVDEQVAIQDENALQDEEIKRLETSSASIIGDNYLKDMKTIGEIKPECEPSMKTDSRCDENSSEKAFTISFSDDSEKLLGKLLLVGNLTGAVEACINSGKMAEAILLAIAAGPETLEKTRSSFFSKRIDNLSRLIYAIISRDWSDIVKACSLSNWREILTILLTYARADEFSQYCSILGERLESSADADHRKYAGLCYICAGRTHEFASWWMRLVDFTNSKPNELQCLMEKIALLKKSVEVETGSIPGFSANSTLKIFSQYAGLLCAEGQLQLAMNYLESLPSEQDKEFSLKERLCYALNLSGVSENRHKSKQIQRADSSNRTLQNQNDGAFKSGGLSNNVVNNVATEPTSRLNLFTPYSASMVPSAQIGSQGGSKSLSSDPKPGSLIHDENQPREKWNRVLQPSSVLMNQAPTAAVWKNESKSLTAWNDPPMLLENVQQAQTCIDKEPIKQPIPGNENEEVSANVGNERRNMVSSPQIAPPKLSAYQSPTNKLQITSEKLQKPIPASHMILYEIFNNQIEKGKSRLTNPVIKRKLDDIAKRLATLYELLREEILSPDILQGLHDIAQAVKAGDYNGGIKIHKAVVARGNFSQITSFMPGLKMLMQLSLQYKI</sequence>
<keyword evidence="7" id="KW-0931">ER-Golgi transport</keyword>
<feature type="repeat" description="WD" evidence="9">
    <location>
        <begin position="73"/>
        <end position="108"/>
    </location>
</feature>
<keyword evidence="6" id="KW-0256">Endoplasmic reticulum</keyword>
<dbReference type="Pfam" id="PF12931">
    <property type="entry name" value="TPR_Sec16"/>
    <property type="match status" value="1"/>
</dbReference>
<dbReference type="InterPro" id="IPR040251">
    <property type="entry name" value="SEC31-like"/>
</dbReference>
<dbReference type="HOGENOM" id="CLU_003033_1_0_1"/>
<dbReference type="RefSeq" id="XP_002115837.1">
    <property type="nucleotide sequence ID" value="XM_002115801.1"/>
</dbReference>
<dbReference type="GO" id="GO:0030127">
    <property type="term" value="C:COPII vesicle coat"/>
    <property type="evidence" value="ECO:0000318"/>
    <property type="project" value="GO_Central"/>
</dbReference>
<dbReference type="InterPro" id="IPR015943">
    <property type="entry name" value="WD40/YVTN_repeat-like_dom_sf"/>
</dbReference>
<evidence type="ECO:0000256" key="5">
    <source>
        <dbReference type="ARBA" id="ARBA00022737"/>
    </source>
</evidence>
<evidence type="ECO:0000259" key="11">
    <source>
        <dbReference type="Pfam" id="PF12931"/>
    </source>
</evidence>
<protein>
    <recommendedName>
        <fullName evidence="11">Sec16 Sec23-binding domain-containing protein</fullName>
    </recommendedName>
</protein>
<dbReference type="OrthoDB" id="542917at2759"/>
<dbReference type="GO" id="GO:0070971">
    <property type="term" value="C:endoplasmic reticulum exit site"/>
    <property type="evidence" value="ECO:0000318"/>
    <property type="project" value="GO_Central"/>
</dbReference>
<dbReference type="GO" id="GO:0005198">
    <property type="term" value="F:structural molecule activity"/>
    <property type="evidence" value="ECO:0000318"/>
    <property type="project" value="GO_Central"/>
</dbReference>
<dbReference type="SMART" id="SM00320">
    <property type="entry name" value="WD40"/>
    <property type="match status" value="3"/>
</dbReference>
<keyword evidence="4 9" id="KW-0853">WD repeat</keyword>
<dbReference type="PROSITE" id="PS50082">
    <property type="entry name" value="WD_REPEATS_2"/>
    <property type="match status" value="2"/>
</dbReference>
<accession>B3S631</accession>
<feature type="compositionally biased region" description="Polar residues" evidence="10">
    <location>
        <begin position="731"/>
        <end position="745"/>
    </location>
</feature>
<keyword evidence="5" id="KW-0677">Repeat</keyword>
<dbReference type="InterPro" id="IPR036322">
    <property type="entry name" value="WD40_repeat_dom_sf"/>
</dbReference>
<dbReference type="KEGG" id="tad:TRIADDRAFT_64202"/>
<feature type="compositionally biased region" description="Polar residues" evidence="10">
    <location>
        <begin position="679"/>
        <end position="694"/>
    </location>
</feature>
<evidence type="ECO:0000256" key="9">
    <source>
        <dbReference type="PROSITE-ProRule" id="PRU00221"/>
    </source>
</evidence>
<dbReference type="FunCoup" id="B3S631">
    <property type="interactions" value="2483"/>
</dbReference>
<dbReference type="Gene3D" id="2.130.10.10">
    <property type="entry name" value="YVTN repeat-like/Quinoprotein amine dehydrogenase"/>
    <property type="match status" value="1"/>
</dbReference>
<feature type="region of interest" description="Disordered" evidence="10">
    <location>
        <begin position="673"/>
        <end position="704"/>
    </location>
</feature>
<dbReference type="SUPFAM" id="SSF50978">
    <property type="entry name" value="WD40 repeat-like"/>
    <property type="match status" value="1"/>
</dbReference>
<evidence type="ECO:0000256" key="2">
    <source>
        <dbReference type="ARBA" id="ARBA00009358"/>
    </source>
</evidence>
<evidence type="ECO:0000313" key="12">
    <source>
        <dbReference type="EMBL" id="EDV21689.1"/>
    </source>
</evidence>
<dbReference type="InterPro" id="IPR001680">
    <property type="entry name" value="WD40_rpt"/>
</dbReference>
<comment type="subcellular location">
    <subcellularLocation>
        <location evidence="1">Endoplasmic reticulum</location>
    </subcellularLocation>
</comment>
<organism evidence="12 13">
    <name type="scientific">Trichoplax adhaerens</name>
    <name type="common">Trichoplax reptans</name>
    <dbReference type="NCBI Taxonomy" id="10228"/>
    <lineage>
        <taxon>Eukaryota</taxon>
        <taxon>Metazoa</taxon>
        <taxon>Placozoa</taxon>
        <taxon>Uniplacotomia</taxon>
        <taxon>Trichoplacea</taxon>
        <taxon>Trichoplacidae</taxon>
        <taxon>Trichoplax</taxon>
    </lineage>
</organism>
<feature type="region of interest" description="Disordered" evidence="10">
    <location>
        <begin position="731"/>
        <end position="760"/>
    </location>
</feature>
<dbReference type="PANTHER" id="PTHR13923">
    <property type="entry name" value="SEC31-RELATED PROTEIN"/>
    <property type="match status" value="1"/>
</dbReference>
<dbReference type="Gene3D" id="1.20.940.10">
    <property type="entry name" value="Functional domain of the splicing factor Prp18"/>
    <property type="match status" value="1"/>
</dbReference>
<dbReference type="InParanoid" id="B3S631"/>
<keyword evidence="13" id="KW-1185">Reference proteome</keyword>
<dbReference type="GO" id="GO:0007029">
    <property type="term" value="P:endoplasmic reticulum organization"/>
    <property type="evidence" value="ECO:0000318"/>
    <property type="project" value="GO_Central"/>
</dbReference>
<dbReference type="Pfam" id="PF00400">
    <property type="entry name" value="WD40"/>
    <property type="match status" value="1"/>
</dbReference>
<evidence type="ECO:0000256" key="4">
    <source>
        <dbReference type="ARBA" id="ARBA00022574"/>
    </source>
</evidence>
<dbReference type="InterPro" id="IPR024298">
    <property type="entry name" value="Sec16_Sec23-bd"/>
</dbReference>
<feature type="repeat" description="WD" evidence="9">
    <location>
        <begin position="187"/>
        <end position="220"/>
    </location>
</feature>
<dbReference type="PhylomeDB" id="B3S631"/>
<dbReference type="Gene3D" id="1.25.40.1030">
    <property type="match status" value="1"/>
</dbReference>